<evidence type="ECO:0000256" key="5">
    <source>
        <dbReference type="ARBA" id="ARBA00022692"/>
    </source>
</evidence>
<feature type="transmembrane region" description="Helical" evidence="11">
    <location>
        <begin position="685"/>
        <end position="708"/>
    </location>
</feature>
<evidence type="ECO:0000313" key="14">
    <source>
        <dbReference type="EMBL" id="RWR80419.1"/>
    </source>
</evidence>
<evidence type="ECO:0000256" key="4">
    <source>
        <dbReference type="ARBA" id="ARBA00022614"/>
    </source>
</evidence>
<dbReference type="SMART" id="SM00369">
    <property type="entry name" value="LRR_TYP"/>
    <property type="match status" value="9"/>
</dbReference>
<keyword evidence="3" id="KW-1003">Cell membrane</keyword>
<dbReference type="GO" id="GO:0005886">
    <property type="term" value="C:plasma membrane"/>
    <property type="evidence" value="ECO:0007669"/>
    <property type="project" value="UniProtKB-SubCell"/>
</dbReference>
<name>A0A3S3Q802_9MAGN</name>
<evidence type="ECO:0000256" key="6">
    <source>
        <dbReference type="ARBA" id="ARBA00022729"/>
    </source>
</evidence>
<comment type="similarity">
    <text evidence="2">Belongs to the RLP family.</text>
</comment>
<keyword evidence="4" id="KW-0433">Leucine-rich repeat</keyword>
<dbReference type="AlphaFoldDB" id="A0A3S3Q802"/>
<sequence length="737" mass="82943">MRMETPFAYASVVLFIVVSCCCCCCCHGCLEVERKALLQIKESINYPNGSALPSWVGKNCCEWRRVTCDPSSSYVETIDLKERRNASFGKWSPNATLFSQFKNLVEIDLSDNMIQMNGSHMLQAFCGMEFLEILNIHHNLLEGVLPACLGNMPSLRILGLARNQFTGEIPSFLSNLSSVQEIDVGSNLFDGVVSLSMFSKLSDLNTLILSDNKQLEVETEPLTWVPSFQLSSLHLAKCNLNKHHGNMIPSFISTQLLLVELDLSHNSLKGSIPTWMFYNVSKLLGLKNNMFSGQFLQQPADFEFSSLEVLDISDNNVHGSLPDNFGELFPLLTLIHMSNNSLQGNIPPSFGEMLRLELLDLSNNNLTGEIPQNLTVKGELKYLILSNNSLGGEMLPRDCNLTKLKSLQLDRNHFTGAIPACLSNSPDLEYLDIRNNHLSGNLSSSLPIFPEMKVLLLGRNSFRGHIPKQLCQMQKLRFLDISNSSLSGYIPSCLNKITSWKNPSLSSNGSTLGVVISPFKNAGIKIRVVFTTKYKSYVYEGVPLALMIGIDISSNSLTGNIPFEMGDLIGVRSLNLSNNLLTGPLPAFFQKLKNLETLDLSHNELNGTIPREFLQMTFLNTFSVAFNNLSGKIPYDRQFWTFNETSFIGNPYLCGKPLERNCSSDNQTQYHNEEEEEYRLIDKPLFLYMIVAVSYILGFWIVIVPLIFNRNWRLTYFKVIDVHVGFCFEKLSMFWCH</sequence>
<keyword evidence="14" id="KW-0418">Kinase</keyword>
<dbReference type="STRING" id="337451.A0A3S3Q802"/>
<reference evidence="14 15" key="1">
    <citation type="journal article" date="2019" name="Nat. Plants">
        <title>Stout camphor tree genome fills gaps in understanding of flowering plant genome evolution.</title>
        <authorList>
            <person name="Chaw S.M."/>
            <person name="Liu Y.C."/>
            <person name="Wu Y.W."/>
            <person name="Wang H.Y."/>
            <person name="Lin C.I."/>
            <person name="Wu C.S."/>
            <person name="Ke H.M."/>
            <person name="Chang L.Y."/>
            <person name="Hsu C.Y."/>
            <person name="Yang H.T."/>
            <person name="Sudianto E."/>
            <person name="Hsu M.H."/>
            <person name="Wu K.P."/>
            <person name="Wang L.N."/>
            <person name="Leebens-Mack J.H."/>
            <person name="Tsai I.J."/>
        </authorList>
    </citation>
    <scope>NUCLEOTIDE SEQUENCE [LARGE SCALE GENOMIC DNA]</scope>
    <source>
        <strain evidence="15">cv. Chaw 1501</strain>
        <tissue evidence="14">Young leaves</tissue>
    </source>
</reference>
<dbReference type="PRINTS" id="PR00019">
    <property type="entry name" value="LEURICHRPT"/>
</dbReference>
<dbReference type="Pfam" id="PF00560">
    <property type="entry name" value="LRR_1"/>
    <property type="match status" value="9"/>
</dbReference>
<dbReference type="Pfam" id="PF08263">
    <property type="entry name" value="LRRNT_2"/>
    <property type="match status" value="1"/>
</dbReference>
<dbReference type="InterPro" id="IPR051502">
    <property type="entry name" value="RLP_Defense_Trigger"/>
</dbReference>
<comment type="caution">
    <text evidence="14">The sequence shown here is derived from an EMBL/GenBank/DDBJ whole genome shotgun (WGS) entry which is preliminary data.</text>
</comment>
<keyword evidence="5 11" id="KW-0812">Transmembrane</keyword>
<dbReference type="InterPro" id="IPR032675">
    <property type="entry name" value="LRR_dom_sf"/>
</dbReference>
<dbReference type="EMBL" id="QPKB01000003">
    <property type="protein sequence ID" value="RWR80419.1"/>
    <property type="molecule type" value="Genomic_DNA"/>
</dbReference>
<dbReference type="PROSITE" id="PS51257">
    <property type="entry name" value="PROKAR_LIPOPROTEIN"/>
    <property type="match status" value="1"/>
</dbReference>
<keyword evidence="8 11" id="KW-1133">Transmembrane helix</keyword>
<keyword evidence="10" id="KW-0325">Glycoprotein</keyword>
<dbReference type="PANTHER" id="PTHR48062:SF51">
    <property type="entry name" value="LRR RECEPTOR-LIKE SERINE_THREONINE-PROTEIN KINASE ERL1"/>
    <property type="match status" value="1"/>
</dbReference>
<keyword evidence="9 11" id="KW-0472">Membrane</keyword>
<gene>
    <name evidence="14" type="ORF">CKAN_00905500</name>
</gene>
<keyword evidence="15" id="KW-1185">Reference proteome</keyword>
<evidence type="ECO:0000256" key="11">
    <source>
        <dbReference type="SAM" id="Phobius"/>
    </source>
</evidence>
<keyword evidence="14" id="KW-0808">Transferase</keyword>
<evidence type="ECO:0000256" key="3">
    <source>
        <dbReference type="ARBA" id="ARBA00022475"/>
    </source>
</evidence>
<evidence type="ECO:0000256" key="1">
    <source>
        <dbReference type="ARBA" id="ARBA00004251"/>
    </source>
</evidence>
<evidence type="ECO:0000256" key="2">
    <source>
        <dbReference type="ARBA" id="ARBA00009592"/>
    </source>
</evidence>
<evidence type="ECO:0000256" key="9">
    <source>
        <dbReference type="ARBA" id="ARBA00023136"/>
    </source>
</evidence>
<dbReference type="FunFam" id="3.80.10.10:FF:000095">
    <property type="entry name" value="LRR receptor-like serine/threonine-protein kinase GSO1"/>
    <property type="match status" value="1"/>
</dbReference>
<dbReference type="PROSITE" id="PS51450">
    <property type="entry name" value="LRR"/>
    <property type="match status" value="1"/>
</dbReference>
<dbReference type="InterPro" id="IPR001611">
    <property type="entry name" value="Leu-rich_rpt"/>
</dbReference>
<evidence type="ECO:0000313" key="15">
    <source>
        <dbReference type="Proteomes" id="UP000283530"/>
    </source>
</evidence>
<keyword evidence="14" id="KW-0675">Receptor</keyword>
<evidence type="ECO:0000256" key="8">
    <source>
        <dbReference type="ARBA" id="ARBA00022989"/>
    </source>
</evidence>
<dbReference type="Pfam" id="PF13855">
    <property type="entry name" value="LRR_8"/>
    <property type="match status" value="1"/>
</dbReference>
<dbReference type="InterPro" id="IPR013210">
    <property type="entry name" value="LRR_N_plant-typ"/>
</dbReference>
<dbReference type="Proteomes" id="UP000283530">
    <property type="component" value="Unassembled WGS sequence"/>
</dbReference>
<organism evidence="14 15">
    <name type="scientific">Cinnamomum micranthum f. kanehirae</name>
    <dbReference type="NCBI Taxonomy" id="337451"/>
    <lineage>
        <taxon>Eukaryota</taxon>
        <taxon>Viridiplantae</taxon>
        <taxon>Streptophyta</taxon>
        <taxon>Embryophyta</taxon>
        <taxon>Tracheophyta</taxon>
        <taxon>Spermatophyta</taxon>
        <taxon>Magnoliopsida</taxon>
        <taxon>Magnoliidae</taxon>
        <taxon>Laurales</taxon>
        <taxon>Lauraceae</taxon>
        <taxon>Cinnamomum</taxon>
    </lineage>
</organism>
<dbReference type="GO" id="GO:0016301">
    <property type="term" value="F:kinase activity"/>
    <property type="evidence" value="ECO:0007669"/>
    <property type="project" value="UniProtKB-KW"/>
</dbReference>
<dbReference type="FunFam" id="3.80.10.10:FF:000111">
    <property type="entry name" value="LRR receptor-like serine/threonine-protein kinase ERECTA"/>
    <property type="match status" value="1"/>
</dbReference>
<keyword evidence="7" id="KW-0677">Repeat</keyword>
<accession>A0A3S3Q802</accession>
<dbReference type="OrthoDB" id="1060944at2759"/>
<feature type="chain" id="PRO_5018740988" evidence="12">
    <location>
        <begin position="29"/>
        <end position="737"/>
    </location>
</feature>
<keyword evidence="6 12" id="KW-0732">Signal</keyword>
<dbReference type="SUPFAM" id="SSF52058">
    <property type="entry name" value="L domain-like"/>
    <property type="match status" value="2"/>
</dbReference>
<protein>
    <submittedName>
        <fullName evidence="14">LRR receptor-like serine/threonine-protein kinase GSO1</fullName>
    </submittedName>
</protein>
<evidence type="ECO:0000256" key="12">
    <source>
        <dbReference type="SAM" id="SignalP"/>
    </source>
</evidence>
<proteinExistence type="inferred from homology"/>
<dbReference type="Gene3D" id="3.80.10.10">
    <property type="entry name" value="Ribonuclease Inhibitor"/>
    <property type="match status" value="4"/>
</dbReference>
<evidence type="ECO:0000256" key="10">
    <source>
        <dbReference type="ARBA" id="ARBA00023180"/>
    </source>
</evidence>
<feature type="domain" description="Leucine-rich repeat-containing N-terminal plant-type" evidence="13">
    <location>
        <begin position="33"/>
        <end position="69"/>
    </location>
</feature>
<dbReference type="InterPro" id="IPR003591">
    <property type="entry name" value="Leu-rich_rpt_typical-subtyp"/>
</dbReference>
<feature type="signal peptide" evidence="12">
    <location>
        <begin position="1"/>
        <end position="28"/>
    </location>
</feature>
<dbReference type="PANTHER" id="PTHR48062">
    <property type="entry name" value="RECEPTOR-LIKE PROTEIN 14"/>
    <property type="match status" value="1"/>
</dbReference>
<comment type="subcellular location">
    <subcellularLocation>
        <location evidence="1">Cell membrane</location>
        <topology evidence="1">Single-pass type I membrane protein</topology>
    </subcellularLocation>
</comment>
<evidence type="ECO:0000256" key="7">
    <source>
        <dbReference type="ARBA" id="ARBA00022737"/>
    </source>
</evidence>
<evidence type="ECO:0000259" key="13">
    <source>
        <dbReference type="Pfam" id="PF08263"/>
    </source>
</evidence>